<protein>
    <submittedName>
        <fullName evidence="1">Uncharacterized protein</fullName>
    </submittedName>
</protein>
<reference evidence="1" key="3">
    <citation type="submission" date="2022-06" db="UniProtKB">
        <authorList>
            <consortium name="EnsemblPlants"/>
        </authorList>
    </citation>
    <scope>IDENTIFICATION</scope>
</reference>
<proteinExistence type="predicted"/>
<reference evidence="1" key="2">
    <citation type="submission" date="2018-03" db="EMBL/GenBank/DDBJ databases">
        <title>The Triticum urartu genome reveals the dynamic nature of wheat genome evolution.</title>
        <authorList>
            <person name="Ling H."/>
            <person name="Ma B."/>
            <person name="Shi X."/>
            <person name="Liu H."/>
            <person name="Dong L."/>
            <person name="Sun H."/>
            <person name="Cao Y."/>
            <person name="Gao Q."/>
            <person name="Zheng S."/>
            <person name="Li Y."/>
            <person name="Yu Y."/>
            <person name="Du H."/>
            <person name="Qi M."/>
            <person name="Li Y."/>
            <person name="Yu H."/>
            <person name="Cui Y."/>
            <person name="Wang N."/>
            <person name="Chen C."/>
            <person name="Wu H."/>
            <person name="Zhao Y."/>
            <person name="Zhang J."/>
            <person name="Li Y."/>
            <person name="Zhou W."/>
            <person name="Zhang B."/>
            <person name="Hu W."/>
            <person name="Eijk M."/>
            <person name="Tang J."/>
            <person name="Witsenboer H."/>
            <person name="Zhao S."/>
            <person name="Li Z."/>
            <person name="Zhang A."/>
            <person name="Wang D."/>
            <person name="Liang C."/>
        </authorList>
    </citation>
    <scope>NUCLEOTIDE SEQUENCE [LARGE SCALE GENOMIC DNA]</scope>
    <source>
        <strain evidence="1">cv. G1812</strain>
    </source>
</reference>
<dbReference type="AlphaFoldDB" id="A0A8R7QHZ6"/>
<dbReference type="EnsemblPlants" id="TuG1812G0500002487.01.T01">
    <property type="protein sequence ID" value="TuG1812G0500002487.01.T01"/>
    <property type="gene ID" value="TuG1812G0500002487.01"/>
</dbReference>
<dbReference type="Proteomes" id="UP000015106">
    <property type="component" value="Chromosome 5"/>
</dbReference>
<keyword evidence="2" id="KW-1185">Reference proteome</keyword>
<evidence type="ECO:0000313" key="1">
    <source>
        <dbReference type="EnsemblPlants" id="TuG1812G0500002487.01.T01"/>
    </source>
</evidence>
<evidence type="ECO:0000313" key="2">
    <source>
        <dbReference type="Proteomes" id="UP000015106"/>
    </source>
</evidence>
<name>A0A8R7QHZ6_TRIUA</name>
<dbReference type="Gramene" id="TuG1812G0500002487.01.T01">
    <property type="protein sequence ID" value="TuG1812G0500002487.01.T01"/>
    <property type="gene ID" value="TuG1812G0500002487.01"/>
</dbReference>
<accession>A0A8R7QHZ6</accession>
<organism evidence="1 2">
    <name type="scientific">Triticum urartu</name>
    <name type="common">Red wild einkorn</name>
    <name type="synonym">Crithodium urartu</name>
    <dbReference type="NCBI Taxonomy" id="4572"/>
    <lineage>
        <taxon>Eukaryota</taxon>
        <taxon>Viridiplantae</taxon>
        <taxon>Streptophyta</taxon>
        <taxon>Embryophyta</taxon>
        <taxon>Tracheophyta</taxon>
        <taxon>Spermatophyta</taxon>
        <taxon>Magnoliopsida</taxon>
        <taxon>Liliopsida</taxon>
        <taxon>Poales</taxon>
        <taxon>Poaceae</taxon>
        <taxon>BOP clade</taxon>
        <taxon>Pooideae</taxon>
        <taxon>Triticodae</taxon>
        <taxon>Triticeae</taxon>
        <taxon>Triticinae</taxon>
        <taxon>Triticum</taxon>
    </lineage>
</organism>
<reference evidence="2" key="1">
    <citation type="journal article" date="2013" name="Nature">
        <title>Draft genome of the wheat A-genome progenitor Triticum urartu.</title>
        <authorList>
            <person name="Ling H.Q."/>
            <person name="Zhao S."/>
            <person name="Liu D."/>
            <person name="Wang J."/>
            <person name="Sun H."/>
            <person name="Zhang C."/>
            <person name="Fan H."/>
            <person name="Li D."/>
            <person name="Dong L."/>
            <person name="Tao Y."/>
            <person name="Gao C."/>
            <person name="Wu H."/>
            <person name="Li Y."/>
            <person name="Cui Y."/>
            <person name="Guo X."/>
            <person name="Zheng S."/>
            <person name="Wang B."/>
            <person name="Yu K."/>
            <person name="Liang Q."/>
            <person name="Yang W."/>
            <person name="Lou X."/>
            <person name="Chen J."/>
            <person name="Feng M."/>
            <person name="Jian J."/>
            <person name="Zhang X."/>
            <person name="Luo G."/>
            <person name="Jiang Y."/>
            <person name="Liu J."/>
            <person name="Wang Z."/>
            <person name="Sha Y."/>
            <person name="Zhang B."/>
            <person name="Wu H."/>
            <person name="Tang D."/>
            <person name="Shen Q."/>
            <person name="Xue P."/>
            <person name="Zou S."/>
            <person name="Wang X."/>
            <person name="Liu X."/>
            <person name="Wang F."/>
            <person name="Yang Y."/>
            <person name="An X."/>
            <person name="Dong Z."/>
            <person name="Zhang K."/>
            <person name="Zhang X."/>
            <person name="Luo M.C."/>
            <person name="Dvorak J."/>
            <person name="Tong Y."/>
            <person name="Wang J."/>
            <person name="Yang H."/>
            <person name="Li Z."/>
            <person name="Wang D."/>
            <person name="Zhang A."/>
            <person name="Wang J."/>
        </authorList>
    </citation>
    <scope>NUCLEOTIDE SEQUENCE</scope>
    <source>
        <strain evidence="2">cv. G1812</strain>
    </source>
</reference>
<sequence length="94" mass="10426">MMIAILSRTIKSWRHSCSSHTSWATSTSHCMWGPPVTKEITPSTSTCTEGNLYSTICRPSFMFCREVQDEQVGRSIGASYTVIAVLPDVNILLL</sequence>